<keyword evidence="4" id="KW-1185">Reference proteome</keyword>
<organism evidence="3 4">
    <name type="scientific">Methylomusa anaerophila</name>
    <dbReference type="NCBI Taxonomy" id="1930071"/>
    <lineage>
        <taxon>Bacteria</taxon>
        <taxon>Bacillati</taxon>
        <taxon>Bacillota</taxon>
        <taxon>Negativicutes</taxon>
        <taxon>Selenomonadales</taxon>
        <taxon>Sporomusaceae</taxon>
        <taxon>Methylomusa</taxon>
    </lineage>
</organism>
<dbReference type="EMBL" id="AP018449">
    <property type="protein sequence ID" value="BBB91216.1"/>
    <property type="molecule type" value="Genomic_DNA"/>
</dbReference>
<dbReference type="PANTHER" id="PTHR35342:SF5">
    <property type="entry name" value="TRICARBOXYLIC TRANSPORT PROTEIN"/>
    <property type="match status" value="1"/>
</dbReference>
<name>A0A348AJG8_9FIRM</name>
<dbReference type="AlphaFoldDB" id="A0A348AJG8"/>
<reference evidence="3 4" key="1">
    <citation type="journal article" date="2018" name="Int. J. Syst. Evol. Microbiol.">
        <title>Methylomusa anaerophila gen. nov., sp. nov., an anaerobic methanol-utilizing bacterium isolated from a microbial fuel cell.</title>
        <authorList>
            <person name="Amano N."/>
            <person name="Yamamuro A."/>
            <person name="Miyahara M."/>
            <person name="Kouzuma A."/>
            <person name="Abe T."/>
            <person name="Watanabe K."/>
        </authorList>
    </citation>
    <scope>NUCLEOTIDE SEQUENCE [LARGE SCALE GENOMIC DNA]</scope>
    <source>
        <strain evidence="3 4">MMFC1</strain>
    </source>
</reference>
<dbReference type="Pfam" id="PF01970">
    <property type="entry name" value="TctA"/>
    <property type="match status" value="1"/>
</dbReference>
<evidence type="ECO:0000256" key="1">
    <source>
        <dbReference type="SAM" id="Phobius"/>
    </source>
</evidence>
<dbReference type="RefSeq" id="WP_232035750.1">
    <property type="nucleotide sequence ID" value="NZ_AP018449.1"/>
</dbReference>
<protein>
    <submittedName>
        <fullName evidence="3">Tripartite tricarboxylate transporter TctA family protein</fullName>
    </submittedName>
</protein>
<feature type="transmembrane region" description="Helical" evidence="1">
    <location>
        <begin position="472"/>
        <end position="492"/>
    </location>
</feature>
<feature type="transmembrane region" description="Helical" evidence="1">
    <location>
        <begin position="357"/>
        <end position="377"/>
    </location>
</feature>
<feature type="domain" description="DUF112" evidence="2">
    <location>
        <begin position="22"/>
        <end position="439"/>
    </location>
</feature>
<accession>A0A348AJG8</accession>
<feature type="transmembrane region" description="Helical" evidence="1">
    <location>
        <begin position="140"/>
        <end position="160"/>
    </location>
</feature>
<feature type="transmembrane region" description="Helical" evidence="1">
    <location>
        <begin position="413"/>
        <end position="429"/>
    </location>
</feature>
<feature type="transmembrane region" description="Helical" evidence="1">
    <location>
        <begin position="110"/>
        <end position="134"/>
    </location>
</feature>
<dbReference type="Proteomes" id="UP000276437">
    <property type="component" value="Chromosome"/>
</dbReference>
<feature type="transmembrane region" description="Helical" evidence="1">
    <location>
        <begin position="321"/>
        <end position="345"/>
    </location>
</feature>
<feature type="transmembrane region" description="Helical" evidence="1">
    <location>
        <begin position="21"/>
        <end position="41"/>
    </location>
</feature>
<evidence type="ECO:0000313" key="3">
    <source>
        <dbReference type="EMBL" id="BBB91216.1"/>
    </source>
</evidence>
<evidence type="ECO:0000259" key="2">
    <source>
        <dbReference type="Pfam" id="PF01970"/>
    </source>
</evidence>
<evidence type="ECO:0000313" key="4">
    <source>
        <dbReference type="Proteomes" id="UP000276437"/>
    </source>
</evidence>
<proteinExistence type="predicted"/>
<feature type="transmembrane region" description="Helical" evidence="1">
    <location>
        <begin position="167"/>
        <end position="186"/>
    </location>
</feature>
<sequence length="510" mass="53741">MILEVWTTLLHGFYVSISPENLLACTVGVLLGTLAGVLPGIGPVGAIALLLPLSFSINVTSSLIMFAGIFYGAMYGGSTTSILLNLPGEAASVVTCIDGNAMAKQGRAGAALAVAAIGSFIAGTLGVVGLTLFAPLLANAALVFGPAEYFAIAVLGLIILTRLTGRSMLKSALMAVIGIILGTVGLDNLTGVSRFSYVFDELQRGMEFAIVAMGLFGVSEVLDTMIRPPDKISWQPVRFRELYPSWEEWRRSLAPIFRGGTTGFLVGLLPGPAATISTFVSYALEKKLSKHPEQFGKGAIEGVAGPEAANNAAASATMIPLLSLGLPFSGASAILLSGFMIHGVTPGPTMVTERPDLFWGLIASMYLGNVLLLIINLPMVGMFAYILKTPANILMPLVLIITMAGAYSLNNSVFDLWLLAIFGLLGFFMRKTGFEPAPLAVGLMLGPALERGLVQGLLIGNGDIWTSFARPISGTLLAIAFILILFNVVRWVGKIRYGGRAGTTHLDNKQ</sequence>
<dbReference type="PANTHER" id="PTHR35342">
    <property type="entry name" value="TRICARBOXYLIC TRANSPORT PROTEIN"/>
    <property type="match status" value="1"/>
</dbReference>
<keyword evidence="1" id="KW-1133">Transmembrane helix</keyword>
<keyword evidence="1" id="KW-0812">Transmembrane</keyword>
<dbReference type="InterPro" id="IPR002823">
    <property type="entry name" value="DUF112_TM"/>
</dbReference>
<keyword evidence="1" id="KW-0472">Membrane</keyword>
<gene>
    <name evidence="3" type="ORF">MAMMFC1_01887</name>
</gene>
<dbReference type="KEGG" id="mana:MAMMFC1_01887"/>